<dbReference type="Gene3D" id="1.50.10.20">
    <property type="match status" value="1"/>
</dbReference>
<dbReference type="EC" id="2.5.1.59" evidence="4"/>
<comment type="similarity">
    <text evidence="3">Belongs to the protein prenyltransferase subunit beta family.</text>
</comment>
<dbReference type="GO" id="GO:0004662">
    <property type="term" value="F:CAAX-protein geranylgeranyltransferase activity"/>
    <property type="evidence" value="ECO:0007669"/>
    <property type="project" value="UniProtKB-EC"/>
</dbReference>
<evidence type="ECO:0000256" key="1">
    <source>
        <dbReference type="ARBA" id="ARBA00001946"/>
    </source>
</evidence>
<evidence type="ECO:0000256" key="10">
    <source>
        <dbReference type="ARBA" id="ARBA00022833"/>
    </source>
</evidence>
<evidence type="ECO:0000256" key="3">
    <source>
        <dbReference type="ARBA" id="ARBA00010497"/>
    </source>
</evidence>
<dbReference type="SUPFAM" id="SSF48239">
    <property type="entry name" value="Terpenoid cyclases/Protein prenyltransferases"/>
    <property type="match status" value="1"/>
</dbReference>
<feature type="domain" description="Prenyltransferase alpha-alpha toroid" evidence="16">
    <location>
        <begin position="4"/>
        <end position="328"/>
    </location>
</feature>
<comment type="cofactor">
    <cofactor evidence="1">
        <name>Mg(2+)</name>
        <dbReference type="ChEBI" id="CHEBI:18420"/>
    </cofactor>
</comment>
<dbReference type="AlphaFoldDB" id="A0A1L8DU25"/>
<dbReference type="InterPro" id="IPR008930">
    <property type="entry name" value="Terpenoid_cyclase/PrenylTrfase"/>
</dbReference>
<keyword evidence="10" id="KW-0862">Zinc</keyword>
<dbReference type="GO" id="GO:0005953">
    <property type="term" value="C:CAAX-protein geranylgeranyltransferase complex"/>
    <property type="evidence" value="ECO:0007669"/>
    <property type="project" value="InterPro"/>
</dbReference>
<name>A0A1L8DU25_9DIPT</name>
<evidence type="ECO:0000256" key="5">
    <source>
        <dbReference type="ARBA" id="ARBA00020603"/>
    </source>
</evidence>
<evidence type="ECO:0000256" key="13">
    <source>
        <dbReference type="ARBA" id="ARBA00050428"/>
    </source>
</evidence>
<keyword evidence="8" id="KW-0479">Metal-binding</keyword>
<evidence type="ECO:0000256" key="2">
    <source>
        <dbReference type="ARBA" id="ARBA00001947"/>
    </source>
</evidence>
<evidence type="ECO:0000313" key="17">
    <source>
        <dbReference type="EMBL" id="JAV09941.1"/>
    </source>
</evidence>
<evidence type="ECO:0000256" key="12">
    <source>
        <dbReference type="ARBA" id="ARBA00031713"/>
    </source>
</evidence>
<evidence type="ECO:0000256" key="6">
    <source>
        <dbReference type="ARBA" id="ARBA00022602"/>
    </source>
</evidence>
<evidence type="ECO:0000256" key="4">
    <source>
        <dbReference type="ARBA" id="ARBA00012700"/>
    </source>
</evidence>
<accession>A0A1L8DU25</accession>
<evidence type="ECO:0000259" key="16">
    <source>
        <dbReference type="Pfam" id="PF00432"/>
    </source>
</evidence>
<evidence type="ECO:0000256" key="11">
    <source>
        <dbReference type="ARBA" id="ARBA00022842"/>
    </source>
</evidence>
<dbReference type="CDD" id="cd02895">
    <property type="entry name" value="GGTase-I"/>
    <property type="match status" value="1"/>
</dbReference>
<evidence type="ECO:0000256" key="8">
    <source>
        <dbReference type="ARBA" id="ARBA00022723"/>
    </source>
</evidence>
<dbReference type="PANTHER" id="PTHR11774">
    <property type="entry name" value="GERANYLGERANYL TRANSFERASE TYPE BETA SUBUNIT"/>
    <property type="match status" value="1"/>
</dbReference>
<proteinExistence type="inferred from homology"/>
<protein>
    <recommendedName>
        <fullName evidence="5">Geranylgeranyl transferase type-1 subunit beta</fullName>
        <ecNumber evidence="4">2.5.1.59</ecNumber>
    </recommendedName>
    <alternativeName>
        <fullName evidence="12">Geranylgeranyl transferase type I subunit beta</fullName>
    </alternativeName>
    <alternativeName>
        <fullName evidence="15">Type I protein geranyl-geranyltransferase subunit beta</fullName>
    </alternativeName>
</protein>
<keyword evidence="11" id="KW-0460">Magnesium</keyword>
<dbReference type="Pfam" id="PF00432">
    <property type="entry name" value="Prenyltrans"/>
    <property type="match status" value="1"/>
</dbReference>
<dbReference type="GO" id="GO:0046872">
    <property type="term" value="F:metal ion binding"/>
    <property type="evidence" value="ECO:0007669"/>
    <property type="project" value="UniProtKB-KW"/>
</dbReference>
<reference evidence="17" key="1">
    <citation type="submission" date="2016-12" db="EMBL/GenBank/DDBJ databases">
        <title>An insight into the sialome and mialome of the sand fly, Nyssomyia neivai.</title>
        <authorList>
            <person name="Sebastian V."/>
            <person name="Goulart T.M."/>
            <person name="Oliveira W."/>
            <person name="Calvo E."/>
            <person name="Oliveira L.F."/>
            <person name="Pinto M.C."/>
            <person name="Rosselino A.M."/>
            <person name="Ribeiro J.M."/>
        </authorList>
    </citation>
    <scope>NUCLEOTIDE SEQUENCE</scope>
</reference>
<evidence type="ECO:0000256" key="7">
    <source>
        <dbReference type="ARBA" id="ARBA00022679"/>
    </source>
</evidence>
<sequence>MDFLPQKHAKYFVRSLNLLPARLASHDSTRVTIAFFAVCGLDILDSLELLAQTQRQNIIEWIYRYQVVPKGSIKCGGFQGSSILSIKSDDPAKCAAVQSYHWGHLAMTYTGIAILVSLGDDLSRLDRKAIVEGVAAVQREDGSFSASIEGNEHDMRFVYCAAAICAMLNDWGTVDRQRMAQYIRNSIRYDYGISQHNEMEGHGGTTFCAIAALHLSDQLNILSHREVEGIKRWLVMRQTTGFHGRPNKTEDTCYSFWIAATLKILDAFHLTSFEDNRNFIISTQNCIVGGFSKWPDFNTDPFHTYFGICGLSFVNEPHVLEVMPSLNISMRAYRRLKNIHDTWNVEESFNDVRVNID</sequence>
<comment type="cofactor">
    <cofactor evidence="2">
        <name>Zn(2+)</name>
        <dbReference type="ChEBI" id="CHEBI:29105"/>
    </cofactor>
</comment>
<comment type="catalytic activity">
    <reaction evidence="13">
        <text>geranylgeranyl diphosphate + L-cysteinyl-[protein] = S-geranylgeranyl-L-cysteinyl-[protein] + diphosphate</text>
        <dbReference type="Rhea" id="RHEA:21240"/>
        <dbReference type="Rhea" id="RHEA-COMP:10131"/>
        <dbReference type="Rhea" id="RHEA-COMP:11537"/>
        <dbReference type="ChEBI" id="CHEBI:29950"/>
        <dbReference type="ChEBI" id="CHEBI:33019"/>
        <dbReference type="ChEBI" id="CHEBI:57533"/>
        <dbReference type="ChEBI" id="CHEBI:86021"/>
        <dbReference type="EC" id="2.5.1.59"/>
    </reaction>
</comment>
<keyword evidence="6" id="KW-0637">Prenyltransferase</keyword>
<dbReference type="InterPro" id="IPR001330">
    <property type="entry name" value="Prenyltrans"/>
</dbReference>
<dbReference type="InterPro" id="IPR045089">
    <property type="entry name" value="PGGT1B-like"/>
</dbReference>
<dbReference type="FunFam" id="1.50.10.20:FF:000005">
    <property type="entry name" value="Geranylgeranyl transferase type-1 subunit beta"/>
    <property type="match status" value="1"/>
</dbReference>
<keyword evidence="9" id="KW-0677">Repeat</keyword>
<evidence type="ECO:0000256" key="9">
    <source>
        <dbReference type="ARBA" id="ARBA00022737"/>
    </source>
</evidence>
<dbReference type="EMBL" id="GFDF01004143">
    <property type="protein sequence ID" value="JAV09941.1"/>
    <property type="molecule type" value="Transcribed_RNA"/>
</dbReference>
<keyword evidence="7 17" id="KW-0808">Transferase</keyword>
<evidence type="ECO:0000256" key="15">
    <source>
        <dbReference type="ARBA" id="ARBA00078363"/>
    </source>
</evidence>
<dbReference type="PANTHER" id="PTHR11774:SF4">
    <property type="entry name" value="GERANYLGERANYL TRANSFERASE TYPE-1 SUBUNIT BETA"/>
    <property type="match status" value="1"/>
</dbReference>
<evidence type="ECO:0000256" key="14">
    <source>
        <dbReference type="ARBA" id="ARBA00065714"/>
    </source>
</evidence>
<dbReference type="InterPro" id="IPR041960">
    <property type="entry name" value="GGTase_I_beta"/>
</dbReference>
<comment type="subunit">
    <text evidence="14">Heterodimer of FNTA and PGGT1B. PGGT1B mediates interaction with substrate peptides.</text>
</comment>
<organism evidence="17">
    <name type="scientific">Nyssomyia neivai</name>
    <dbReference type="NCBI Taxonomy" id="330878"/>
    <lineage>
        <taxon>Eukaryota</taxon>
        <taxon>Metazoa</taxon>
        <taxon>Ecdysozoa</taxon>
        <taxon>Arthropoda</taxon>
        <taxon>Hexapoda</taxon>
        <taxon>Insecta</taxon>
        <taxon>Pterygota</taxon>
        <taxon>Neoptera</taxon>
        <taxon>Endopterygota</taxon>
        <taxon>Diptera</taxon>
        <taxon>Nematocera</taxon>
        <taxon>Psychodoidea</taxon>
        <taxon>Psychodidae</taxon>
        <taxon>Nyssomyia</taxon>
    </lineage>
</organism>